<reference evidence="2 3" key="1">
    <citation type="submission" date="2016-10" db="EMBL/GenBank/DDBJ databases">
        <authorList>
            <person name="de Groot N.N."/>
        </authorList>
    </citation>
    <scope>NUCLEOTIDE SEQUENCE [LARGE SCALE GENOMIC DNA]</scope>
    <source>
        <strain evidence="2 3">DSM 21633</strain>
    </source>
</reference>
<dbReference type="Gene3D" id="1.10.220.80">
    <property type="entry name" value="BH2638-like"/>
    <property type="match status" value="1"/>
</dbReference>
<dbReference type="STRING" id="571933.SAMN05216362_1655"/>
<evidence type="ECO:0000313" key="3">
    <source>
        <dbReference type="Proteomes" id="UP000199427"/>
    </source>
</evidence>
<dbReference type="SUPFAM" id="SSF158504">
    <property type="entry name" value="BH2638-like"/>
    <property type="match status" value="1"/>
</dbReference>
<dbReference type="AlphaFoldDB" id="A0A1H9MMP2"/>
<evidence type="ECO:0000256" key="1">
    <source>
        <dbReference type="HAMAP-Rule" id="MF_01041"/>
    </source>
</evidence>
<organism evidence="2 3">
    <name type="scientific">Piscibacillus halophilus</name>
    <dbReference type="NCBI Taxonomy" id="571933"/>
    <lineage>
        <taxon>Bacteria</taxon>
        <taxon>Bacillati</taxon>
        <taxon>Bacillota</taxon>
        <taxon>Bacilli</taxon>
        <taxon>Bacillales</taxon>
        <taxon>Bacillaceae</taxon>
        <taxon>Piscibacillus</taxon>
    </lineage>
</organism>
<evidence type="ECO:0000313" key="2">
    <source>
        <dbReference type="EMBL" id="SER24433.1"/>
    </source>
</evidence>
<name>A0A1H9MMP2_9BACI</name>
<dbReference type="OrthoDB" id="1649074at2"/>
<dbReference type="InterPro" id="IPR023324">
    <property type="entry name" value="BH2638-like_sf"/>
</dbReference>
<dbReference type="EMBL" id="FOES01000065">
    <property type="protein sequence ID" value="SER24433.1"/>
    <property type="molecule type" value="Genomic_DNA"/>
</dbReference>
<protein>
    <recommendedName>
        <fullName evidence="1">UPF0223 protein SAMN05216362_1655</fullName>
    </recommendedName>
</protein>
<accession>A0A1H9MMP2</accession>
<gene>
    <name evidence="2" type="ORF">SAMN05216362_1655</name>
</gene>
<dbReference type="Proteomes" id="UP000199427">
    <property type="component" value="Unassembled WGS sequence"/>
</dbReference>
<sequence length="91" mass="10648">MEYHYPIDPDWSTDEVIQVIDFFQTVEKAYEKEANAQQILTQYKKFKEVVPSKAEEKTVFKQFEKHSGYVPYKVVKAAKEAEGSQLISLKK</sequence>
<dbReference type="HAMAP" id="MF_01041">
    <property type="entry name" value="UPF0223"/>
    <property type="match status" value="1"/>
</dbReference>
<dbReference type="NCBIfam" id="NF003353">
    <property type="entry name" value="PRK04387.1"/>
    <property type="match status" value="1"/>
</dbReference>
<keyword evidence="3" id="KW-1185">Reference proteome</keyword>
<comment type="similarity">
    <text evidence="1">Belongs to the UPF0223 family.</text>
</comment>
<dbReference type="PIRSF" id="PIRSF037260">
    <property type="entry name" value="UPF0223"/>
    <property type="match status" value="1"/>
</dbReference>
<dbReference type="InterPro" id="IPR007920">
    <property type="entry name" value="UPF0223"/>
</dbReference>
<proteinExistence type="inferred from homology"/>
<dbReference type="Pfam" id="PF05256">
    <property type="entry name" value="UPF0223"/>
    <property type="match status" value="1"/>
</dbReference>
<dbReference type="RefSeq" id="WP_091776221.1">
    <property type="nucleotide sequence ID" value="NZ_CAESCL010000041.1"/>
</dbReference>